<comment type="subunit">
    <text evidence="8">Homodimer, forms a heterotetramer with a Cas2 homodimer.</text>
</comment>
<sequence length="336" mass="36712">MKTPGSLARPNAGRSGAISLTRLSDRLSFLYLDLCRVEQDDNGTHARVESGDGVVHTTYIPAADLSCLMLGPGTSISAPAAAALARNGCAVLMTGAGGVRMYSAWSPLSRSTTLLQAQARASVMPEVRSVVAARMLRMRFPDLTVPEVNRDGTPISLEQLRGFEGARMKAIYREQARRYRMKSWRRRFDESDGEGPLDPVNDALNHANTALYGVCLAVVCGLGMSPGLGVVHHGSPRAFVLDIADLYKAEISVPLAFKQLNSANPGRDVMRALRDEFRLLRLLPRIVDDLHRVLDVDLPDEEAHPDWDVDVLSLWGSSGEIVLAGHNRHGRDEPLR</sequence>
<dbReference type="Pfam" id="PF01867">
    <property type="entry name" value="Cas_Cas1"/>
    <property type="match status" value="1"/>
</dbReference>
<dbReference type="GO" id="GO:0004519">
    <property type="term" value="F:endonuclease activity"/>
    <property type="evidence" value="ECO:0007669"/>
    <property type="project" value="UniProtKB-KW"/>
</dbReference>
<evidence type="ECO:0000313" key="9">
    <source>
        <dbReference type="EMBL" id="MFC6154794.1"/>
    </source>
</evidence>
<dbReference type="NCBIfam" id="TIGR03638">
    <property type="entry name" value="cas1_ECOLI"/>
    <property type="match status" value="1"/>
</dbReference>
<protein>
    <recommendedName>
        <fullName evidence="8">CRISPR-associated endonuclease Cas1</fullName>
        <ecNumber evidence="8">3.1.-.-</ecNumber>
    </recommendedName>
</protein>
<name>A0ABW1R241_9ACTN</name>
<keyword evidence="3 8" id="KW-0255">Endonuclease</keyword>
<dbReference type="Proteomes" id="UP001596098">
    <property type="component" value="Unassembled WGS sequence"/>
</dbReference>
<dbReference type="InterPro" id="IPR042206">
    <property type="entry name" value="CRISPR-assoc_Cas1_C"/>
</dbReference>
<dbReference type="InterPro" id="IPR050646">
    <property type="entry name" value="Cas1"/>
</dbReference>
<dbReference type="InterPro" id="IPR042211">
    <property type="entry name" value="CRISPR-assoc_Cas1_N"/>
</dbReference>
<reference evidence="10" key="1">
    <citation type="journal article" date="2019" name="Int. J. Syst. Evol. Microbiol.">
        <title>The Global Catalogue of Microorganisms (GCM) 10K type strain sequencing project: providing services to taxonomists for standard genome sequencing and annotation.</title>
        <authorList>
            <consortium name="The Broad Institute Genomics Platform"/>
            <consortium name="The Broad Institute Genome Sequencing Center for Infectious Disease"/>
            <person name="Wu L."/>
            <person name="Ma J."/>
        </authorList>
    </citation>
    <scope>NUCLEOTIDE SEQUENCE [LARGE SCALE GENOMIC DNA]</scope>
    <source>
        <strain evidence="10">DFY28</strain>
    </source>
</reference>
<comment type="caution">
    <text evidence="9">The sequence shown here is derived from an EMBL/GenBank/DDBJ whole genome shotgun (WGS) entry which is preliminary data.</text>
</comment>
<gene>
    <name evidence="9" type="primary">cas1e</name>
    <name evidence="8" type="synonym">cas1</name>
    <name evidence="9" type="ORF">ACFPWU_14085</name>
</gene>
<dbReference type="PANTHER" id="PTHR34353">
    <property type="entry name" value="CRISPR-ASSOCIATED ENDONUCLEASE CAS1 1"/>
    <property type="match status" value="1"/>
</dbReference>
<dbReference type="EC" id="3.1.-.-" evidence="8"/>
<dbReference type="PANTHER" id="PTHR34353:SF3">
    <property type="entry name" value="CRISPR-ASSOCIATED ENDONUCLEASE CAS1"/>
    <property type="match status" value="1"/>
</dbReference>
<keyword evidence="6 8" id="KW-0051">Antiviral defense</keyword>
<keyword evidence="10" id="KW-1185">Reference proteome</keyword>
<evidence type="ECO:0000256" key="2">
    <source>
        <dbReference type="ARBA" id="ARBA00022723"/>
    </source>
</evidence>
<keyword evidence="8" id="KW-0464">Manganese</keyword>
<feature type="binding site" evidence="8">
    <location>
        <position position="232"/>
    </location>
    <ligand>
        <name>Mn(2+)</name>
        <dbReference type="ChEBI" id="CHEBI:29035"/>
    </ligand>
</feature>
<keyword evidence="4 8" id="KW-0378">Hydrolase</keyword>
<evidence type="ECO:0000256" key="7">
    <source>
        <dbReference type="ARBA" id="ARBA00023125"/>
    </source>
</evidence>
<dbReference type="InterPro" id="IPR002729">
    <property type="entry name" value="CRISPR-assoc_Cas1"/>
</dbReference>
<evidence type="ECO:0000256" key="3">
    <source>
        <dbReference type="ARBA" id="ARBA00022759"/>
    </source>
</evidence>
<dbReference type="InterPro" id="IPR019851">
    <property type="entry name" value="CRISPR-assoc_Cas1_ECOLI"/>
</dbReference>
<dbReference type="Gene3D" id="1.20.120.920">
    <property type="entry name" value="CRISPR-associated endonuclease Cas1, C-terminal domain"/>
    <property type="match status" value="1"/>
</dbReference>
<organism evidence="9 10">
    <name type="scientific">Nocardioides yefusunii</name>
    <dbReference type="NCBI Taxonomy" id="2500546"/>
    <lineage>
        <taxon>Bacteria</taxon>
        <taxon>Bacillati</taxon>
        <taxon>Actinomycetota</taxon>
        <taxon>Actinomycetes</taxon>
        <taxon>Propionibacteriales</taxon>
        <taxon>Nocardioidaceae</taxon>
        <taxon>Nocardioides</taxon>
    </lineage>
</organism>
<accession>A0ABW1R241</accession>
<feature type="binding site" evidence="8">
    <location>
        <position position="164"/>
    </location>
    <ligand>
        <name>Mn(2+)</name>
        <dbReference type="ChEBI" id="CHEBI:29035"/>
    </ligand>
</feature>
<comment type="cofactor">
    <cofactor evidence="8">
        <name>Mg(2+)</name>
        <dbReference type="ChEBI" id="CHEBI:18420"/>
    </cofactor>
    <cofactor evidence="8">
        <name>Mn(2+)</name>
        <dbReference type="ChEBI" id="CHEBI:29035"/>
    </cofactor>
</comment>
<keyword evidence="1 8" id="KW-0540">Nuclease</keyword>
<evidence type="ECO:0000256" key="4">
    <source>
        <dbReference type="ARBA" id="ARBA00022801"/>
    </source>
</evidence>
<dbReference type="HAMAP" id="MF_01470">
    <property type="entry name" value="Cas1"/>
    <property type="match status" value="1"/>
</dbReference>
<dbReference type="NCBIfam" id="TIGR00287">
    <property type="entry name" value="cas1"/>
    <property type="match status" value="1"/>
</dbReference>
<evidence type="ECO:0000256" key="8">
    <source>
        <dbReference type="HAMAP-Rule" id="MF_01470"/>
    </source>
</evidence>
<evidence type="ECO:0000313" key="10">
    <source>
        <dbReference type="Proteomes" id="UP001596098"/>
    </source>
</evidence>
<keyword evidence="7 8" id="KW-0238">DNA-binding</keyword>
<keyword evidence="2 8" id="KW-0479">Metal-binding</keyword>
<dbReference type="Gene3D" id="3.100.10.20">
    <property type="entry name" value="CRISPR-associated endonuclease Cas1, N-terminal domain"/>
    <property type="match status" value="1"/>
</dbReference>
<comment type="similarity">
    <text evidence="8">Belongs to the CRISPR-associated endonuclease Cas1 family.</text>
</comment>
<evidence type="ECO:0000256" key="1">
    <source>
        <dbReference type="ARBA" id="ARBA00022722"/>
    </source>
</evidence>
<evidence type="ECO:0000256" key="6">
    <source>
        <dbReference type="ARBA" id="ARBA00023118"/>
    </source>
</evidence>
<evidence type="ECO:0000256" key="5">
    <source>
        <dbReference type="ARBA" id="ARBA00022842"/>
    </source>
</evidence>
<feature type="binding site" evidence="8">
    <location>
        <position position="245"/>
    </location>
    <ligand>
        <name>Mn(2+)</name>
        <dbReference type="ChEBI" id="CHEBI:29035"/>
    </ligand>
</feature>
<keyword evidence="5 8" id="KW-0460">Magnesium</keyword>
<dbReference type="EMBL" id="JBHSQI010000009">
    <property type="protein sequence ID" value="MFC6154794.1"/>
    <property type="molecule type" value="Genomic_DNA"/>
</dbReference>
<proteinExistence type="inferred from homology"/>
<dbReference type="RefSeq" id="WP_128219159.1">
    <property type="nucleotide sequence ID" value="NZ_CP034929.1"/>
</dbReference>
<comment type="function">
    <text evidence="8">CRISPR (clustered regularly interspaced short palindromic repeat), is an adaptive immune system that provides protection against mobile genetic elements (viruses, transposable elements and conjugative plasmids). CRISPR clusters contain spacers, sequences complementary to antecedent mobile elements, and target invading nucleic acids. CRISPR clusters are transcribed and processed into CRISPR RNA (crRNA). Acts as a dsDNA endonuclease. Involved in the integration of spacer DNA into the CRISPR cassette.</text>
</comment>